<feature type="region of interest" description="Disordered" evidence="1">
    <location>
        <begin position="176"/>
        <end position="238"/>
    </location>
</feature>
<feature type="compositionally biased region" description="Low complexity" evidence="1">
    <location>
        <begin position="189"/>
        <end position="208"/>
    </location>
</feature>
<dbReference type="InterPro" id="IPR012340">
    <property type="entry name" value="NA-bd_OB-fold"/>
</dbReference>
<name>A0AAV0GRG3_9ROSI</name>
<dbReference type="Gene3D" id="2.40.50.140">
    <property type="entry name" value="Nucleic acid-binding proteins"/>
    <property type="match status" value="1"/>
</dbReference>
<dbReference type="EMBL" id="CAMGYJ010000002">
    <property type="protein sequence ID" value="CAI0375524.1"/>
    <property type="molecule type" value="Genomic_DNA"/>
</dbReference>
<keyword evidence="3" id="KW-1185">Reference proteome</keyword>
<sequence length="257" mass="28884">MAHPAIGNDDMPRYKFRFLRAPDLPRKCNDTTILSDAFGRLLEYSTTATHSNGTTRTVRKELQIAIPDGDKVRVTLWGDTIEQFNRIFNANENEPILLIITSVIVKEYNGLKFISSTTATRIYGNLNIPEILPENNQEPAMEVAVNPPNQYNINDQEDPPQLTIAELEEKKTDIENEHHHEGHPSTDIASSSTSQTHQQITAAATSATMMIEEEDQQFQLENASQKGKSVAEPSKLKSAELKYYKKRKASLIISDSE</sequence>
<dbReference type="AlphaFoldDB" id="A0AAV0GRG3"/>
<dbReference type="PANTHER" id="PTHR47165:SF4">
    <property type="entry name" value="OS03G0429900 PROTEIN"/>
    <property type="match status" value="1"/>
</dbReference>
<comment type="caution">
    <text evidence="2">The sequence shown here is derived from an EMBL/GenBank/DDBJ whole genome shotgun (WGS) entry which is preliminary data.</text>
</comment>
<feature type="compositionally biased region" description="Polar residues" evidence="1">
    <location>
        <begin position="217"/>
        <end position="227"/>
    </location>
</feature>
<dbReference type="Proteomes" id="UP001154282">
    <property type="component" value="Unassembled WGS sequence"/>
</dbReference>
<proteinExistence type="predicted"/>
<reference evidence="2" key="1">
    <citation type="submission" date="2022-08" db="EMBL/GenBank/DDBJ databases">
        <authorList>
            <person name="Gutierrez-Valencia J."/>
        </authorList>
    </citation>
    <scope>NUCLEOTIDE SEQUENCE</scope>
</reference>
<dbReference type="CDD" id="cd04481">
    <property type="entry name" value="RPA1_DBD_B_like"/>
    <property type="match status" value="1"/>
</dbReference>
<evidence type="ECO:0000256" key="1">
    <source>
        <dbReference type="SAM" id="MobiDB-lite"/>
    </source>
</evidence>
<dbReference type="PANTHER" id="PTHR47165">
    <property type="entry name" value="OS03G0429900 PROTEIN"/>
    <property type="match status" value="1"/>
</dbReference>
<accession>A0AAV0GRG3</accession>
<gene>
    <name evidence="2" type="ORF">LITE_LOCUS625</name>
</gene>
<organism evidence="2 3">
    <name type="scientific">Linum tenue</name>
    <dbReference type="NCBI Taxonomy" id="586396"/>
    <lineage>
        <taxon>Eukaryota</taxon>
        <taxon>Viridiplantae</taxon>
        <taxon>Streptophyta</taxon>
        <taxon>Embryophyta</taxon>
        <taxon>Tracheophyta</taxon>
        <taxon>Spermatophyta</taxon>
        <taxon>Magnoliopsida</taxon>
        <taxon>eudicotyledons</taxon>
        <taxon>Gunneridae</taxon>
        <taxon>Pentapetalae</taxon>
        <taxon>rosids</taxon>
        <taxon>fabids</taxon>
        <taxon>Malpighiales</taxon>
        <taxon>Linaceae</taxon>
        <taxon>Linum</taxon>
    </lineage>
</organism>
<evidence type="ECO:0000313" key="2">
    <source>
        <dbReference type="EMBL" id="CAI0375524.1"/>
    </source>
</evidence>
<evidence type="ECO:0000313" key="3">
    <source>
        <dbReference type="Proteomes" id="UP001154282"/>
    </source>
</evidence>
<protein>
    <submittedName>
        <fullName evidence="2">Uncharacterized protein</fullName>
    </submittedName>
</protein>
<dbReference type="SUPFAM" id="SSF50249">
    <property type="entry name" value="Nucleic acid-binding proteins"/>
    <property type="match status" value="1"/>
</dbReference>